<dbReference type="Proteomes" id="UP000614263">
    <property type="component" value="Unassembled WGS sequence"/>
</dbReference>
<dbReference type="EMBL" id="WEZZ01030875">
    <property type="protein sequence ID" value="NXP66404.1"/>
    <property type="molecule type" value="Genomic_DNA"/>
</dbReference>
<evidence type="ECO:0000313" key="3">
    <source>
        <dbReference type="Proteomes" id="UP000614263"/>
    </source>
</evidence>
<protein>
    <submittedName>
        <fullName evidence="2">CC171 protein</fullName>
    </submittedName>
</protein>
<keyword evidence="3" id="KW-1185">Reference proteome</keyword>
<dbReference type="PANTHER" id="PTHR47899">
    <property type="entry name" value="COILED-COIL DOMAIN-CONTAINING PROTEIN 171"/>
    <property type="match status" value="1"/>
</dbReference>
<feature type="coiled-coil region" evidence="1">
    <location>
        <begin position="21"/>
        <end position="48"/>
    </location>
</feature>
<accession>A0A852BE33</accession>
<reference evidence="2" key="1">
    <citation type="submission" date="2019-10" db="EMBL/GenBank/DDBJ databases">
        <title>Bird 10,000 Genomes (B10K) Project - Family phase.</title>
        <authorList>
            <person name="Zhang G."/>
        </authorList>
    </citation>
    <scope>NUCLEOTIDE SEQUENCE</scope>
    <source>
        <strain evidence="2">B10K-DU-002-57</strain>
        <tissue evidence="2">Muscle</tissue>
    </source>
</reference>
<proteinExistence type="predicted"/>
<keyword evidence="1" id="KW-0175">Coiled coil</keyword>
<organism evidence="2 3">
    <name type="scientific">Chloropsis cyanopogon</name>
    <dbReference type="NCBI Taxonomy" id="1218682"/>
    <lineage>
        <taxon>Eukaryota</taxon>
        <taxon>Metazoa</taxon>
        <taxon>Chordata</taxon>
        <taxon>Craniata</taxon>
        <taxon>Vertebrata</taxon>
        <taxon>Euteleostomi</taxon>
        <taxon>Archelosauria</taxon>
        <taxon>Archosauria</taxon>
        <taxon>Dinosauria</taxon>
        <taxon>Saurischia</taxon>
        <taxon>Theropoda</taxon>
        <taxon>Coelurosauria</taxon>
        <taxon>Aves</taxon>
        <taxon>Neognathae</taxon>
        <taxon>Neoaves</taxon>
        <taxon>Telluraves</taxon>
        <taxon>Australaves</taxon>
        <taxon>Passeriformes</taxon>
        <taxon>Corvoidea</taxon>
        <taxon>Irenidae</taxon>
        <taxon>Chloropsis</taxon>
    </lineage>
</organism>
<name>A0A852BE33_9CORV</name>
<evidence type="ECO:0000256" key="1">
    <source>
        <dbReference type="SAM" id="Coils"/>
    </source>
</evidence>
<gene>
    <name evidence="2" type="primary">Ccdc171_1</name>
    <name evidence="2" type="ORF">CHLCYA_R08833</name>
</gene>
<dbReference type="AlphaFoldDB" id="A0A852BE33"/>
<dbReference type="InterPro" id="IPR038820">
    <property type="entry name" value="CCDC171"/>
</dbReference>
<comment type="caution">
    <text evidence="2">The sequence shown here is derived from an EMBL/GenBank/DDBJ whole genome shotgun (WGS) entry which is preliminary data.</text>
</comment>
<dbReference type="PANTHER" id="PTHR47899:SF1">
    <property type="entry name" value="COILED-COIL DOMAIN-CONTAINING PROTEIN 171"/>
    <property type="match status" value="1"/>
</dbReference>
<sequence>QECEETAQKNKQKLYDLEQMCEKLAHENNSVKNTLSNAEEARSSLRAACALLSGALYPLYYQMCAMSCQRDILQDQMNLHQLVNHKIISLLSKNLVYVFRRAVIAVLAANRLRALGWYSCTLFVWKNGPRGSPGIKVCVGQSRGRHYMSWSEEEGGDCTEPLDWLTSSGLYDAIINSCSELQGILH</sequence>
<evidence type="ECO:0000313" key="2">
    <source>
        <dbReference type="EMBL" id="NXP66404.1"/>
    </source>
</evidence>
<feature type="non-terminal residue" evidence="2">
    <location>
        <position position="1"/>
    </location>
</feature>
<feature type="non-terminal residue" evidence="2">
    <location>
        <position position="186"/>
    </location>
</feature>